<proteinExistence type="predicted"/>
<sequence length="383" mass="42153">MSEVVLKQAVSRQVVLSGSGLWTPEYKISNEELVNAYNNYADWYNEHHKADIDDGNISAKPHSSADFVQKASGIKQRYVYCKEGILDVNRMRPNIPTRGDNELSHQAEIAVNAATKALASANKSASDVDVVIVSCAYTQRSYPAIAIEVQAALGINGFAFDMLVACSAATFGMHRAYEMIAAGTANTVLVINPELVSPQVNYKDRDSHFIFGDVATATVFESANTVNSEHAFDVLSTKAVTKYSNNIRSNFGYMTHATDEDPYAADKLFHQEGRKVFKEVCPMAAEHITEHLTAHDLVPNDLRRWWLHQANINMNVLISKRLLGRDANKDEAPIVLDEYANTASAGSVIAFNLHHQDMNTGDYGILCSFGAGYSIGSLLVQKR</sequence>
<dbReference type="Gene3D" id="3.40.47.10">
    <property type="match status" value="2"/>
</dbReference>
<comment type="caution">
    <text evidence="5">The sequence shown here is derived from an EMBL/GenBank/DDBJ whole genome shotgun (WGS) entry which is preliminary data.</text>
</comment>
<dbReference type="PANTHER" id="PTHR34069">
    <property type="entry name" value="3-OXOACYL-[ACYL-CARRIER-PROTEIN] SYNTHASE 3"/>
    <property type="match status" value="1"/>
</dbReference>
<reference evidence="5" key="1">
    <citation type="journal article" date="2014" name="Int. J. Syst. Evol. Microbiol.">
        <title>Complete genome sequence of Corynebacterium casei LMG S-19264T (=DSM 44701T), isolated from a smear-ripened cheese.</title>
        <authorList>
            <consortium name="US DOE Joint Genome Institute (JGI-PGF)"/>
            <person name="Walter F."/>
            <person name="Albersmeier A."/>
            <person name="Kalinowski J."/>
            <person name="Ruckert C."/>
        </authorList>
    </citation>
    <scope>NUCLEOTIDE SEQUENCE</scope>
    <source>
        <strain evidence="5">NBRC 110023</strain>
    </source>
</reference>
<evidence type="ECO:0000259" key="3">
    <source>
        <dbReference type="Pfam" id="PF08541"/>
    </source>
</evidence>
<feature type="domain" description="Beta-ketoacyl-[acyl-carrier-protein] synthase III C-terminal" evidence="3">
    <location>
        <begin position="293"/>
        <end position="381"/>
    </location>
</feature>
<dbReference type="Pfam" id="PF08545">
    <property type="entry name" value="ACP_syn_III"/>
    <property type="match status" value="1"/>
</dbReference>
<protein>
    <submittedName>
        <fullName evidence="5">Beta-ketoacyl-ACP synthase III</fullName>
    </submittedName>
</protein>
<dbReference type="Proteomes" id="UP001156601">
    <property type="component" value="Unassembled WGS sequence"/>
</dbReference>
<evidence type="ECO:0000313" key="6">
    <source>
        <dbReference type="Proteomes" id="UP001156601"/>
    </source>
</evidence>
<dbReference type="EMBL" id="BSOT01000005">
    <property type="protein sequence ID" value="GLR71078.1"/>
    <property type="molecule type" value="Genomic_DNA"/>
</dbReference>
<dbReference type="AlphaFoldDB" id="A0AA37T2I1"/>
<dbReference type="GO" id="GO:0044550">
    <property type="term" value="P:secondary metabolite biosynthetic process"/>
    <property type="evidence" value="ECO:0007669"/>
    <property type="project" value="TreeGrafter"/>
</dbReference>
<keyword evidence="2" id="KW-0012">Acyltransferase</keyword>
<evidence type="ECO:0000256" key="2">
    <source>
        <dbReference type="ARBA" id="ARBA00023315"/>
    </source>
</evidence>
<dbReference type="Pfam" id="PF08541">
    <property type="entry name" value="ACP_syn_III_C"/>
    <property type="match status" value="1"/>
</dbReference>
<dbReference type="PANTHER" id="PTHR34069:SF2">
    <property type="entry name" value="BETA-KETOACYL-[ACYL-CARRIER-PROTEIN] SYNTHASE III"/>
    <property type="match status" value="1"/>
</dbReference>
<feature type="domain" description="Beta-ketoacyl-[acyl-carrier-protein] synthase III N-terminal" evidence="4">
    <location>
        <begin position="160"/>
        <end position="227"/>
    </location>
</feature>
<dbReference type="NCBIfam" id="NF005703">
    <property type="entry name" value="PRK07515.1"/>
    <property type="match status" value="1"/>
</dbReference>
<accession>A0AA37T2I1</accession>
<dbReference type="InterPro" id="IPR013751">
    <property type="entry name" value="ACP_syn_III_N"/>
</dbReference>
<dbReference type="GO" id="GO:0006633">
    <property type="term" value="P:fatty acid biosynthetic process"/>
    <property type="evidence" value="ECO:0007669"/>
    <property type="project" value="InterPro"/>
</dbReference>
<dbReference type="SUPFAM" id="SSF53901">
    <property type="entry name" value="Thiolase-like"/>
    <property type="match status" value="1"/>
</dbReference>
<reference evidence="5" key="2">
    <citation type="submission" date="2023-01" db="EMBL/GenBank/DDBJ databases">
        <title>Draft genome sequence of Agaribacter marinus strain NBRC 110023.</title>
        <authorList>
            <person name="Sun Q."/>
            <person name="Mori K."/>
        </authorList>
    </citation>
    <scope>NUCLEOTIDE SEQUENCE</scope>
    <source>
        <strain evidence="5">NBRC 110023</strain>
    </source>
</reference>
<organism evidence="5 6">
    <name type="scientific">Agaribacter marinus</name>
    <dbReference type="NCBI Taxonomy" id="1431249"/>
    <lineage>
        <taxon>Bacteria</taxon>
        <taxon>Pseudomonadati</taxon>
        <taxon>Pseudomonadota</taxon>
        <taxon>Gammaproteobacteria</taxon>
        <taxon>Alteromonadales</taxon>
        <taxon>Alteromonadaceae</taxon>
        <taxon>Agaribacter</taxon>
    </lineage>
</organism>
<keyword evidence="1" id="KW-0808">Transferase</keyword>
<evidence type="ECO:0000259" key="4">
    <source>
        <dbReference type="Pfam" id="PF08545"/>
    </source>
</evidence>
<dbReference type="CDD" id="cd00830">
    <property type="entry name" value="KAS_III"/>
    <property type="match status" value="1"/>
</dbReference>
<dbReference type="InterPro" id="IPR016039">
    <property type="entry name" value="Thiolase-like"/>
</dbReference>
<evidence type="ECO:0000256" key="1">
    <source>
        <dbReference type="ARBA" id="ARBA00022679"/>
    </source>
</evidence>
<evidence type="ECO:0000313" key="5">
    <source>
        <dbReference type="EMBL" id="GLR71078.1"/>
    </source>
</evidence>
<gene>
    <name evidence="5" type="ORF">GCM10007852_19860</name>
</gene>
<dbReference type="RefSeq" id="WP_284217377.1">
    <property type="nucleotide sequence ID" value="NZ_BSOT01000005.1"/>
</dbReference>
<dbReference type="InterPro" id="IPR013747">
    <property type="entry name" value="ACP_syn_III_C"/>
</dbReference>
<dbReference type="GO" id="GO:0004315">
    <property type="term" value="F:3-oxoacyl-[acyl-carrier-protein] synthase activity"/>
    <property type="evidence" value="ECO:0007669"/>
    <property type="project" value="InterPro"/>
</dbReference>
<name>A0AA37T2I1_9ALTE</name>
<keyword evidence="6" id="KW-1185">Reference proteome</keyword>